<organism evidence="1 2">
    <name type="scientific">Pendulispora rubella</name>
    <dbReference type="NCBI Taxonomy" id="2741070"/>
    <lineage>
        <taxon>Bacteria</taxon>
        <taxon>Pseudomonadati</taxon>
        <taxon>Myxococcota</taxon>
        <taxon>Myxococcia</taxon>
        <taxon>Myxococcales</taxon>
        <taxon>Sorangiineae</taxon>
        <taxon>Pendulisporaceae</taxon>
        <taxon>Pendulispora</taxon>
    </lineage>
</organism>
<dbReference type="PROSITE" id="PS51257">
    <property type="entry name" value="PROKAR_LIPOPROTEIN"/>
    <property type="match status" value="1"/>
</dbReference>
<proteinExistence type="predicted"/>
<reference evidence="1" key="1">
    <citation type="submission" date="2021-12" db="EMBL/GenBank/DDBJ databases">
        <title>Discovery of the Pendulisporaceae a myxobacterial family with distinct sporulation behavior and unique specialized metabolism.</title>
        <authorList>
            <person name="Garcia R."/>
            <person name="Popoff A."/>
            <person name="Bader C.D."/>
            <person name="Loehr J."/>
            <person name="Walesch S."/>
            <person name="Walt C."/>
            <person name="Boldt J."/>
            <person name="Bunk B."/>
            <person name="Haeckl F.J.F.P.J."/>
            <person name="Gunesch A.P."/>
            <person name="Birkelbach J."/>
            <person name="Nuebel U."/>
            <person name="Pietschmann T."/>
            <person name="Bach T."/>
            <person name="Mueller R."/>
        </authorList>
    </citation>
    <scope>NUCLEOTIDE SEQUENCE</scope>
    <source>
        <strain evidence="1">MSr11367</strain>
    </source>
</reference>
<dbReference type="Proteomes" id="UP001374803">
    <property type="component" value="Chromosome"/>
</dbReference>
<gene>
    <name evidence="1" type="ORF">LVJ94_07650</name>
</gene>
<sequence length="435" mass="46395">MRRAIVAAAVVISACSGHRPRIPQAAVADTVPIRPVPLADAGLGSAEQIHVFRSYFTLEQVGVPAHHFTVWYNEVEAGHCRVVVLDANTAKATGCMWGGMSERPASIPAIPPNVRALAEAAEGAVRAEQPGAKDFGIRYDGLFREIVVGEAIPMVARPDGPSGWYGRLHLRADPGLTRFIAKVRDGETGFGAITIPASAARLDIKPPANEDGKSLITHAMLEADPQSIVTGSAGTRRAYLERALSVARDIVGGKPVPTMGPLLATGIDSSLPEGYTTPIHVKLSVLAWMRKPGANPRLELDIPLQWRDAVEPGGQTRGTTEGDVAGLHIRASASLGSMVPAAPLPYAPAPPWRSVEMNLTVRVEDGRGHVFERSYPASGNILAEGRSAATIGFVLPDYGSSNHDRETLKVTWPGNPQAGAFDVQLERQLTFDPRR</sequence>
<protein>
    <submittedName>
        <fullName evidence="1">Uncharacterized protein</fullName>
    </submittedName>
</protein>
<dbReference type="RefSeq" id="WP_394836767.1">
    <property type="nucleotide sequence ID" value="NZ_CP089929.1"/>
</dbReference>
<dbReference type="EMBL" id="CP089983">
    <property type="protein sequence ID" value="WXB07107.1"/>
    <property type="molecule type" value="Genomic_DNA"/>
</dbReference>
<evidence type="ECO:0000313" key="2">
    <source>
        <dbReference type="Proteomes" id="UP001374803"/>
    </source>
</evidence>
<name>A0ABZ2LED8_9BACT</name>
<evidence type="ECO:0000313" key="1">
    <source>
        <dbReference type="EMBL" id="WXB07107.1"/>
    </source>
</evidence>
<accession>A0ABZ2LED8</accession>
<keyword evidence="2" id="KW-1185">Reference proteome</keyword>